<evidence type="ECO:0000256" key="4">
    <source>
        <dbReference type="ARBA" id="ARBA00023172"/>
    </source>
</evidence>
<evidence type="ECO:0000313" key="7">
    <source>
        <dbReference type="EMBL" id="ARD24151.1"/>
    </source>
</evidence>
<evidence type="ECO:0000256" key="5">
    <source>
        <dbReference type="PROSITE-ProRule" id="PRU10137"/>
    </source>
</evidence>
<dbReference type="SMART" id="SM00857">
    <property type="entry name" value="Resolvase"/>
    <property type="match status" value="1"/>
</dbReference>
<feature type="active site" description="O-(5'-phospho-DNA)-serine intermediate" evidence="5">
    <location>
        <position position="10"/>
    </location>
</feature>
<evidence type="ECO:0000313" key="8">
    <source>
        <dbReference type="Proteomes" id="UP000191820"/>
    </source>
</evidence>
<dbReference type="Gene3D" id="1.10.10.60">
    <property type="entry name" value="Homeodomain-like"/>
    <property type="match status" value="1"/>
</dbReference>
<name>A0ABN4YHV4_9GAMM</name>
<keyword evidence="2" id="KW-0229">DNA integration</keyword>
<dbReference type="InterPro" id="IPR006118">
    <property type="entry name" value="Recombinase_CS"/>
</dbReference>
<dbReference type="Pfam" id="PF00239">
    <property type="entry name" value="Resolvase"/>
    <property type="match status" value="1"/>
</dbReference>
<evidence type="ECO:0000256" key="1">
    <source>
        <dbReference type="ARBA" id="ARBA00009913"/>
    </source>
</evidence>
<dbReference type="InterPro" id="IPR036162">
    <property type="entry name" value="Resolvase-like_N_sf"/>
</dbReference>
<dbReference type="Gene3D" id="3.40.50.1390">
    <property type="entry name" value="Resolvase, N-terminal catalytic domain"/>
    <property type="match status" value="1"/>
</dbReference>
<evidence type="ECO:0000256" key="3">
    <source>
        <dbReference type="ARBA" id="ARBA00023125"/>
    </source>
</evidence>
<dbReference type="RefSeq" id="WP_080917539.1">
    <property type="nucleotide sequence ID" value="NZ_CP020472.1"/>
</dbReference>
<proteinExistence type="inferred from homology"/>
<evidence type="ECO:0000259" key="6">
    <source>
        <dbReference type="PROSITE" id="PS51736"/>
    </source>
</evidence>
<dbReference type="Proteomes" id="UP000191820">
    <property type="component" value="Chromosome"/>
</dbReference>
<dbReference type="CDD" id="cd03768">
    <property type="entry name" value="SR_ResInv"/>
    <property type="match status" value="1"/>
</dbReference>
<keyword evidence="3" id="KW-0238">DNA-binding</keyword>
<dbReference type="EMBL" id="CP020472">
    <property type="protein sequence ID" value="ARD24151.1"/>
    <property type="molecule type" value="Genomic_DNA"/>
</dbReference>
<dbReference type="PROSITE" id="PS00397">
    <property type="entry name" value="RECOMBINASES_1"/>
    <property type="match status" value="1"/>
</dbReference>
<dbReference type="PROSITE" id="PS51736">
    <property type="entry name" value="RECOMBINASES_3"/>
    <property type="match status" value="1"/>
</dbReference>
<sequence>MTTYIYARVSTDGQKLRPQVDYLCGKYDVPVDNLFAENFSGKSLDRPAFVSLCETVKSSDTIIVQDLSRLGRNTTEVLNFIDDMTNRDVSLIVDDLGRIDVTSATGKMVITTLAAVATMQREQILEKQVIGIAKAKEEGKYKGRQQSPETVKKCQRALDLVGNGLSKEESARAVGVGVATLYRYIKSQ</sequence>
<dbReference type="InterPro" id="IPR050639">
    <property type="entry name" value="SSR_resolvase"/>
</dbReference>
<dbReference type="InterPro" id="IPR006119">
    <property type="entry name" value="Resolv_N"/>
</dbReference>
<dbReference type="SUPFAM" id="SSF53041">
    <property type="entry name" value="Resolvase-like"/>
    <property type="match status" value="1"/>
</dbReference>
<evidence type="ECO:0000256" key="2">
    <source>
        <dbReference type="ARBA" id="ARBA00022908"/>
    </source>
</evidence>
<protein>
    <submittedName>
        <fullName evidence="7">Resolvase</fullName>
    </submittedName>
</protein>
<comment type="similarity">
    <text evidence="1">Belongs to the site-specific recombinase resolvase family.</text>
</comment>
<keyword evidence="8" id="KW-1185">Reference proteome</keyword>
<accession>A0ABN4YHV4</accession>
<dbReference type="PANTHER" id="PTHR30461">
    <property type="entry name" value="DNA-INVERTASE FROM LAMBDOID PROPHAGE"/>
    <property type="match status" value="1"/>
</dbReference>
<organism evidence="7 8">
    <name type="scientific">Shewanella japonica</name>
    <dbReference type="NCBI Taxonomy" id="93973"/>
    <lineage>
        <taxon>Bacteria</taxon>
        <taxon>Pseudomonadati</taxon>
        <taxon>Pseudomonadota</taxon>
        <taxon>Gammaproteobacteria</taxon>
        <taxon>Alteromonadales</taxon>
        <taxon>Shewanellaceae</taxon>
        <taxon>Shewanella</taxon>
    </lineage>
</organism>
<feature type="domain" description="Resolvase/invertase-type recombinase catalytic" evidence="6">
    <location>
        <begin position="2"/>
        <end position="139"/>
    </location>
</feature>
<keyword evidence="4" id="KW-0233">DNA recombination</keyword>
<reference evidence="7 8" key="1">
    <citation type="submission" date="2017-03" db="EMBL/GenBank/DDBJ databases">
        <title>Genome sequencing of Shewanella japonica KCTC 22435.</title>
        <authorList>
            <person name="Kim K.M."/>
        </authorList>
    </citation>
    <scope>NUCLEOTIDE SEQUENCE [LARGE SCALE GENOMIC DNA]</scope>
    <source>
        <strain evidence="7 8">KCTC 22435</strain>
    </source>
</reference>
<gene>
    <name evidence="7" type="ORF">SJ2017_3922</name>
</gene>
<dbReference type="PANTHER" id="PTHR30461:SF26">
    <property type="entry name" value="RESOLVASE HOMOLOG YNEB"/>
    <property type="match status" value="1"/>
</dbReference>